<dbReference type="GO" id="GO:0005886">
    <property type="term" value="C:plasma membrane"/>
    <property type="evidence" value="ECO:0007669"/>
    <property type="project" value="TreeGrafter"/>
</dbReference>
<dbReference type="HOGENOM" id="CLU_1146757_0_0_0"/>
<dbReference type="PANTHER" id="PTHR37820:SF1">
    <property type="entry name" value="CELL DIVISION PROTEIN FTSQ"/>
    <property type="match status" value="1"/>
</dbReference>
<keyword evidence="3" id="KW-0132">Cell division</keyword>
<dbReference type="InterPro" id="IPR013685">
    <property type="entry name" value="POTRA_FtsQ_type"/>
</dbReference>
<dbReference type="OrthoDB" id="5430212at2"/>
<keyword evidence="5 8" id="KW-1133">Transmembrane helix</keyword>
<evidence type="ECO:0000256" key="2">
    <source>
        <dbReference type="ARBA" id="ARBA00022475"/>
    </source>
</evidence>
<dbReference type="PaxDb" id="289377-HL41_04780"/>
<comment type="subcellular location">
    <subcellularLocation>
        <location evidence="1">Membrane</location>
    </subcellularLocation>
</comment>
<evidence type="ECO:0000313" key="10">
    <source>
        <dbReference type="EMBL" id="AIH04133.1"/>
    </source>
</evidence>
<dbReference type="AlphaFoldDB" id="A0A075WUN6"/>
<dbReference type="PANTHER" id="PTHR37820">
    <property type="entry name" value="CELL DIVISION PROTEIN DIVIB"/>
    <property type="match status" value="1"/>
</dbReference>
<evidence type="ECO:0000256" key="3">
    <source>
        <dbReference type="ARBA" id="ARBA00022618"/>
    </source>
</evidence>
<dbReference type="Gene3D" id="3.10.20.310">
    <property type="entry name" value="membrane protein fhac"/>
    <property type="match status" value="1"/>
</dbReference>
<dbReference type="Pfam" id="PF08478">
    <property type="entry name" value="POTRA_1"/>
    <property type="match status" value="1"/>
</dbReference>
<evidence type="ECO:0000256" key="7">
    <source>
        <dbReference type="ARBA" id="ARBA00023306"/>
    </source>
</evidence>
<keyword evidence="4 8" id="KW-0812">Transmembrane</keyword>
<keyword evidence="7" id="KW-0131">Cell cycle</keyword>
<reference evidence="10 11" key="1">
    <citation type="journal article" date="2015" name="Genome Announc.">
        <title>Genome Sequence of a Sulfate-Reducing Thermophilic Bacterium, Thermodesulfobacterium commune DSM 2178T (Phylum Thermodesulfobacteria).</title>
        <authorList>
            <person name="Bhatnagar S."/>
            <person name="Badger J.H."/>
            <person name="Madupu R."/>
            <person name="Khouri H.M."/>
            <person name="O'Connor E.M."/>
            <person name="Robb F.T."/>
            <person name="Ward N.L."/>
            <person name="Eisen J.A."/>
        </authorList>
    </citation>
    <scope>NUCLEOTIDE SEQUENCE [LARGE SCALE GENOMIC DNA]</scope>
    <source>
        <strain evidence="10 11">DSM 2178</strain>
    </source>
</reference>
<dbReference type="KEGG" id="tcm:HL41_04780"/>
<dbReference type="InterPro" id="IPR050487">
    <property type="entry name" value="FtsQ_DivIB"/>
</dbReference>
<keyword evidence="2" id="KW-1003">Cell membrane</keyword>
<dbReference type="RefSeq" id="WP_038060616.1">
    <property type="nucleotide sequence ID" value="NZ_CP008796.1"/>
</dbReference>
<gene>
    <name evidence="10" type="ORF">HL41_04780</name>
</gene>
<dbReference type="PROSITE" id="PS51779">
    <property type="entry name" value="POTRA"/>
    <property type="match status" value="1"/>
</dbReference>
<accession>A0A075WUN6</accession>
<evidence type="ECO:0000259" key="9">
    <source>
        <dbReference type="PROSITE" id="PS51779"/>
    </source>
</evidence>
<dbReference type="GO" id="GO:0051301">
    <property type="term" value="P:cell division"/>
    <property type="evidence" value="ECO:0007669"/>
    <property type="project" value="UniProtKB-KW"/>
</dbReference>
<evidence type="ECO:0000313" key="11">
    <source>
        <dbReference type="Proteomes" id="UP000028481"/>
    </source>
</evidence>
<feature type="transmembrane region" description="Helical" evidence="8">
    <location>
        <begin position="12"/>
        <end position="32"/>
    </location>
</feature>
<proteinExistence type="predicted"/>
<dbReference type="eggNOG" id="COG1589">
    <property type="taxonomic scope" value="Bacteria"/>
</dbReference>
<name>A0A075WUN6_9BACT</name>
<protein>
    <recommendedName>
        <fullName evidence="9">POTRA domain-containing protein</fullName>
    </recommendedName>
</protein>
<keyword evidence="11" id="KW-1185">Reference proteome</keyword>
<evidence type="ECO:0000256" key="1">
    <source>
        <dbReference type="ARBA" id="ARBA00004370"/>
    </source>
</evidence>
<feature type="domain" description="POTRA" evidence="9">
    <location>
        <begin position="36"/>
        <end position="104"/>
    </location>
</feature>
<sequence length="242" mass="28472">MERCFSLLKRPVFWGIISFLVLVGLVVYLLYFTDLFVLKEIKVSPTKRVSKEEIIKLTGLKGGERFFAISLKDLRKQILANKNIEEVTIVRCLPGTLELVIKEREPLAIIVKDNKGFLIDKKGVIMEGILPEDYFFYPVLELKSEVSKDKFFEFLSWLKNNKNYLPVYENIAKIVLEDNKMIMVTKNQIKIYFPLVSEKDWVYFYKNLDKIMAYLYENGQTEKVELIRLDYPLGQALIKFRE</sequence>
<organism evidence="10 11">
    <name type="scientific">Thermodesulfobacterium commune DSM 2178</name>
    <dbReference type="NCBI Taxonomy" id="289377"/>
    <lineage>
        <taxon>Bacteria</taxon>
        <taxon>Pseudomonadati</taxon>
        <taxon>Thermodesulfobacteriota</taxon>
        <taxon>Thermodesulfobacteria</taxon>
        <taxon>Thermodesulfobacteriales</taxon>
        <taxon>Thermodesulfobacteriaceae</taxon>
        <taxon>Thermodesulfobacterium</taxon>
    </lineage>
</organism>
<keyword evidence="6 8" id="KW-0472">Membrane</keyword>
<evidence type="ECO:0000256" key="5">
    <source>
        <dbReference type="ARBA" id="ARBA00022989"/>
    </source>
</evidence>
<evidence type="ECO:0000256" key="8">
    <source>
        <dbReference type="SAM" id="Phobius"/>
    </source>
</evidence>
<dbReference type="EMBL" id="CP008796">
    <property type="protein sequence ID" value="AIH04133.1"/>
    <property type="molecule type" value="Genomic_DNA"/>
</dbReference>
<dbReference type="InterPro" id="IPR034746">
    <property type="entry name" value="POTRA"/>
</dbReference>
<evidence type="ECO:0000256" key="4">
    <source>
        <dbReference type="ARBA" id="ARBA00022692"/>
    </source>
</evidence>
<evidence type="ECO:0000256" key="6">
    <source>
        <dbReference type="ARBA" id="ARBA00023136"/>
    </source>
</evidence>
<dbReference type="STRING" id="289377.HL41_04780"/>
<dbReference type="Proteomes" id="UP000028481">
    <property type="component" value="Chromosome"/>
</dbReference>